<sequence>MSGPVHSMKIGGQGMSSPYPIVSQSEVAIVPVIDISGLRKTARERSLVVKEIGNACGRMGFFQVVNHRIGKAVMEGALEAASAFFELPEQEKRKYESGNLREPVRYGTGLKDGEEVTRNRRFFIKHYAHPLEEWITCWPANPPNYREKMGEFSTQAREVGLELLEAITESLGLGPTYLTRRMSGSMQVIAVNFYPRPHTPSPGSTVGLPAHSDYSCLTIVLPNSPGLEILDPEDSSWKLVPVVEGALQVHVGDHLEVLSNGIYKSVVHRGIINVDETRISIASLQSLAMEEKMEPAEELIDEDHPKGYVGSSYMDFLEFLYGNELGQGWSFVDALKIK</sequence>
<reference evidence="2" key="1">
    <citation type="journal article" date="2023" name="Front. Plant Sci.">
        <title>Chromosomal-level genome assembly of Melastoma candidum provides insights into trichome evolution.</title>
        <authorList>
            <person name="Zhong Y."/>
            <person name="Wu W."/>
            <person name="Sun C."/>
            <person name="Zou P."/>
            <person name="Liu Y."/>
            <person name="Dai S."/>
            <person name="Zhou R."/>
        </authorList>
    </citation>
    <scope>NUCLEOTIDE SEQUENCE [LARGE SCALE GENOMIC DNA]</scope>
</reference>
<name>A0ACB9RVV2_9MYRT</name>
<accession>A0ACB9RVV2</accession>
<organism evidence="1 2">
    <name type="scientific">Melastoma candidum</name>
    <dbReference type="NCBI Taxonomy" id="119954"/>
    <lineage>
        <taxon>Eukaryota</taxon>
        <taxon>Viridiplantae</taxon>
        <taxon>Streptophyta</taxon>
        <taxon>Embryophyta</taxon>
        <taxon>Tracheophyta</taxon>
        <taxon>Spermatophyta</taxon>
        <taxon>Magnoliopsida</taxon>
        <taxon>eudicotyledons</taxon>
        <taxon>Gunneridae</taxon>
        <taxon>Pentapetalae</taxon>
        <taxon>rosids</taxon>
        <taxon>malvids</taxon>
        <taxon>Myrtales</taxon>
        <taxon>Melastomataceae</taxon>
        <taxon>Melastomatoideae</taxon>
        <taxon>Melastomateae</taxon>
        <taxon>Melastoma</taxon>
    </lineage>
</organism>
<protein>
    <submittedName>
        <fullName evidence="1">Uncharacterized protein</fullName>
    </submittedName>
</protein>
<keyword evidence="2" id="KW-1185">Reference proteome</keyword>
<dbReference type="Proteomes" id="UP001057402">
    <property type="component" value="Chromosome 3"/>
</dbReference>
<evidence type="ECO:0000313" key="1">
    <source>
        <dbReference type="EMBL" id="KAI4383039.1"/>
    </source>
</evidence>
<comment type="caution">
    <text evidence="1">The sequence shown here is derived from an EMBL/GenBank/DDBJ whole genome shotgun (WGS) entry which is preliminary data.</text>
</comment>
<proteinExistence type="predicted"/>
<evidence type="ECO:0000313" key="2">
    <source>
        <dbReference type="Proteomes" id="UP001057402"/>
    </source>
</evidence>
<gene>
    <name evidence="1" type="ORF">MLD38_008920</name>
</gene>
<dbReference type="EMBL" id="CM042882">
    <property type="protein sequence ID" value="KAI4383039.1"/>
    <property type="molecule type" value="Genomic_DNA"/>
</dbReference>